<dbReference type="PANTHER" id="PTHR12558:SF13">
    <property type="entry name" value="CELL DIVISION CYCLE PROTEIN 27 HOMOLOG"/>
    <property type="match status" value="1"/>
</dbReference>
<protein>
    <submittedName>
        <fullName evidence="3">Uncharacterized protein</fullName>
    </submittedName>
</protein>
<feature type="region of interest" description="Disordered" evidence="2">
    <location>
        <begin position="622"/>
        <end position="691"/>
    </location>
</feature>
<dbReference type="SUPFAM" id="SSF48371">
    <property type="entry name" value="ARM repeat"/>
    <property type="match status" value="1"/>
</dbReference>
<dbReference type="Gene3D" id="1.25.40.10">
    <property type="entry name" value="Tetratricopeptide repeat domain"/>
    <property type="match status" value="2"/>
</dbReference>
<evidence type="ECO:0000313" key="4">
    <source>
        <dbReference type="Proteomes" id="UP000233256"/>
    </source>
</evidence>
<comment type="caution">
    <text evidence="3">The sequence shown here is derived from an EMBL/GenBank/DDBJ whole genome shotgun (WGS) entry which is preliminary data.</text>
</comment>
<dbReference type="InterPro" id="IPR011990">
    <property type="entry name" value="TPR-like_helical_dom_sf"/>
</dbReference>
<dbReference type="SMART" id="SM00028">
    <property type="entry name" value="TPR"/>
    <property type="match status" value="6"/>
</dbReference>
<feature type="compositionally biased region" description="Low complexity" evidence="2">
    <location>
        <begin position="795"/>
        <end position="812"/>
    </location>
</feature>
<dbReference type="InterPro" id="IPR019734">
    <property type="entry name" value="TPR_rpt"/>
</dbReference>
<feature type="repeat" description="TPR" evidence="1">
    <location>
        <begin position="1148"/>
        <end position="1181"/>
    </location>
</feature>
<organism evidence="3 4">
    <name type="scientific">Candidatus Wallbacteria bacterium HGW-Wallbacteria-1</name>
    <dbReference type="NCBI Taxonomy" id="2013854"/>
    <lineage>
        <taxon>Bacteria</taxon>
        <taxon>Candidatus Walliibacteriota</taxon>
    </lineage>
</organism>
<gene>
    <name evidence="3" type="ORF">CVV64_10515</name>
</gene>
<dbReference type="Pfam" id="PF14559">
    <property type="entry name" value="TPR_19"/>
    <property type="match status" value="1"/>
</dbReference>
<dbReference type="AlphaFoldDB" id="A0A2N1PP89"/>
<dbReference type="Pfam" id="PF13432">
    <property type="entry name" value="TPR_16"/>
    <property type="match status" value="1"/>
</dbReference>
<dbReference type="PANTHER" id="PTHR12558">
    <property type="entry name" value="CELL DIVISION CYCLE 16,23,27"/>
    <property type="match status" value="1"/>
</dbReference>
<sequence length="1278" mass="140567">MSSETDRGKGNMDYFAAKSLEKLKTRLEVREKVEMADIGDVVRPRLFELLKSEDHQERVKGARLFMETGTQSDLPRLVDFLTSEEHEYVIATLVKAIGALADDESYMDVLIKYLKHENSRVRANTIEALGFFETERVFREIAPFITERNNRVKANVAKILWRYSMEKTLRYLKDMLDSEDLWTCYSAVFALAEIGHYKTRALLMYALLNTNTAIRLRAAKALHEMDQALSDDVSQLVLSLDDRKKYAIPTRVINYQVRLLASQAPRERGAGARILFHIAEPGDRNVLQALKDLISRETDESVLGPALMAYLRVGRHDALEDISEYLSCPNPRIRADVIEGLATFDDPAVLDLAVPSLSDPASRVRANAARVMWRFSEKRTMEYILEMLRSKDHPRMKSAIFILGEIGSEETREVLLKLLAETTGELNESVGEALIRVNRKLWRRSRFRGEQKGRTGVPITEDPSKFINKNVNLLVDTDFTVRRRAVELLTSSIGDETFEVFRERLVSEENPFIKATLVKIVSKQGGDESVSLLRDFLRDPDSRVRSNCVEALGEIQSSSVIGLITPMLSDPSSRVRESAAIVIWKISENRDFDRLKQMVDDLRGALKTTARETLELHENLKKADAAKSADDELLSHQDAMDSEPVVDAEKEPSWEASQAAPASIENSDLPDSDDSETERNAPGPKSSAYDDIMTDMNTKMDHLVGPDAERGITGKVVVDDEIFSGGVTPKVRKLYRQMGSDSPKEQPSVQPRASVSSNSVKKSNLIPWTVAVFVMVINLFGTYFIITRMGSRGADVSVDTSSSSVSGKKAVSGMGGSKAGTSESGTSETGTSETGGAPSVSAVERNNGKGSSQVISTNSSDSATGDTANSGDASKDVTEPSEFTEAADSDAARATDSSADRVDTAALKKLIDEGFRTYEKHFDAGDFRNARLSLEKLLTLDRRNVRAHYLLGATYVQEGRLSEAESEFNRALEVEPRNTDVLFGLANVLVSLSREDRAIEHLQELLKINEKDTPSLIMMGKIRLSQGQAAVAREKFSQAYDILASLDTLELRASASMSMGRWQEALADYKLLASKASGSPAGNIGMARVYMVLKWLTQALECSAKAMEIDPASLEAQVVHAMVLSAMGRSDEARQFAEKALASGLDSSEPYAVLGEVAMGQMKFSDAIGFYQEALARDSRNPDYFYMIGRCHEEGRDFESALSSFSSALILLDGTGRELEGAVRTKITELEASTSAGARPVVAPASSASGGSTSTTAPTTSPSSTGGRGNRDKYGRGR</sequence>
<feature type="compositionally biased region" description="Polar residues" evidence="2">
    <location>
        <begin position="848"/>
        <end position="872"/>
    </location>
</feature>
<accession>A0A2N1PP89</accession>
<feature type="compositionally biased region" description="Basic and acidic residues" evidence="2">
    <location>
        <begin position="890"/>
        <end position="899"/>
    </location>
</feature>
<feature type="repeat" description="TPR" evidence="1">
    <location>
        <begin position="979"/>
        <end position="1012"/>
    </location>
</feature>
<proteinExistence type="predicted"/>
<keyword evidence="1" id="KW-0802">TPR repeat</keyword>
<feature type="repeat" description="TPR" evidence="1">
    <location>
        <begin position="945"/>
        <end position="978"/>
    </location>
</feature>
<dbReference type="InterPro" id="IPR011989">
    <property type="entry name" value="ARM-like"/>
</dbReference>
<dbReference type="PROSITE" id="PS50293">
    <property type="entry name" value="TPR_REGION"/>
    <property type="match status" value="1"/>
</dbReference>
<dbReference type="SMART" id="SM00567">
    <property type="entry name" value="EZ_HEAT"/>
    <property type="match status" value="7"/>
</dbReference>
<name>A0A2N1PP89_9BACT</name>
<dbReference type="PROSITE" id="PS50005">
    <property type="entry name" value="TPR"/>
    <property type="match status" value="3"/>
</dbReference>
<dbReference type="SUPFAM" id="SSF48452">
    <property type="entry name" value="TPR-like"/>
    <property type="match status" value="1"/>
</dbReference>
<feature type="compositionally biased region" description="Low complexity" evidence="2">
    <location>
        <begin position="819"/>
        <end position="836"/>
    </location>
</feature>
<dbReference type="InterPro" id="IPR004155">
    <property type="entry name" value="PBS_lyase_HEAT"/>
</dbReference>
<dbReference type="EMBL" id="PGXC01000007">
    <property type="protein sequence ID" value="PKK90153.1"/>
    <property type="molecule type" value="Genomic_DNA"/>
</dbReference>
<feature type="region of interest" description="Disordered" evidence="2">
    <location>
        <begin position="738"/>
        <end position="759"/>
    </location>
</feature>
<dbReference type="Gene3D" id="1.25.10.10">
    <property type="entry name" value="Leucine-rich Repeat Variant"/>
    <property type="match status" value="3"/>
</dbReference>
<dbReference type="InterPro" id="IPR016024">
    <property type="entry name" value="ARM-type_fold"/>
</dbReference>
<feature type="compositionally biased region" description="Basic and acidic residues" evidence="2">
    <location>
        <begin position="1269"/>
        <end position="1278"/>
    </location>
</feature>
<dbReference type="Proteomes" id="UP000233256">
    <property type="component" value="Unassembled WGS sequence"/>
</dbReference>
<feature type="compositionally biased region" description="Basic and acidic residues" evidence="2">
    <location>
        <begin position="622"/>
        <end position="639"/>
    </location>
</feature>
<reference evidence="3 4" key="1">
    <citation type="journal article" date="2017" name="ISME J.">
        <title>Potential for microbial H2 and metal transformations associated with novel bacteria and archaea in deep terrestrial subsurface sediments.</title>
        <authorList>
            <person name="Hernsdorf A.W."/>
            <person name="Amano Y."/>
            <person name="Miyakawa K."/>
            <person name="Ise K."/>
            <person name="Suzuki Y."/>
            <person name="Anantharaman K."/>
            <person name="Probst A."/>
            <person name="Burstein D."/>
            <person name="Thomas B.C."/>
            <person name="Banfield J.F."/>
        </authorList>
    </citation>
    <scope>NUCLEOTIDE SEQUENCE [LARGE SCALE GENOMIC DNA]</scope>
    <source>
        <strain evidence="3">HGW-Wallbacteria-1</strain>
    </source>
</reference>
<evidence type="ECO:0000256" key="2">
    <source>
        <dbReference type="SAM" id="MobiDB-lite"/>
    </source>
</evidence>
<feature type="region of interest" description="Disordered" evidence="2">
    <location>
        <begin position="795"/>
        <end position="899"/>
    </location>
</feature>
<evidence type="ECO:0000313" key="3">
    <source>
        <dbReference type="EMBL" id="PKK90153.1"/>
    </source>
</evidence>
<feature type="region of interest" description="Disordered" evidence="2">
    <location>
        <begin position="1235"/>
        <end position="1278"/>
    </location>
</feature>
<evidence type="ECO:0000256" key="1">
    <source>
        <dbReference type="PROSITE-ProRule" id="PRU00339"/>
    </source>
</evidence>
<feature type="compositionally biased region" description="Low complexity" evidence="2">
    <location>
        <begin position="1235"/>
        <end position="1265"/>
    </location>
</feature>
<dbReference type="Pfam" id="PF13646">
    <property type="entry name" value="HEAT_2"/>
    <property type="match status" value="3"/>
</dbReference>